<keyword evidence="1" id="KW-0812">Transmembrane</keyword>
<evidence type="ECO:0000313" key="2">
    <source>
        <dbReference type="EMBL" id="GGH76220.1"/>
    </source>
</evidence>
<name>A0A8J2ZU43_9BACL</name>
<dbReference type="Proteomes" id="UP000656813">
    <property type="component" value="Unassembled WGS sequence"/>
</dbReference>
<comment type="caution">
    <text evidence="2">The sequence shown here is derived from an EMBL/GenBank/DDBJ whole genome shotgun (WGS) entry which is preliminary data.</text>
</comment>
<protein>
    <recommendedName>
        <fullName evidence="4">DUF624 domain-containing protein</fullName>
    </recommendedName>
</protein>
<reference evidence="2" key="2">
    <citation type="submission" date="2020-09" db="EMBL/GenBank/DDBJ databases">
        <authorList>
            <person name="Sun Q."/>
            <person name="Zhou Y."/>
        </authorList>
    </citation>
    <scope>NUCLEOTIDE SEQUENCE</scope>
    <source>
        <strain evidence="2">CGMCC 1.12777</strain>
    </source>
</reference>
<dbReference type="Pfam" id="PF04854">
    <property type="entry name" value="DUF624"/>
    <property type="match status" value="1"/>
</dbReference>
<feature type="transmembrane region" description="Helical" evidence="1">
    <location>
        <begin position="105"/>
        <end position="133"/>
    </location>
</feature>
<evidence type="ECO:0008006" key="4">
    <source>
        <dbReference type="Google" id="ProtNLM"/>
    </source>
</evidence>
<evidence type="ECO:0000313" key="3">
    <source>
        <dbReference type="Proteomes" id="UP000656813"/>
    </source>
</evidence>
<gene>
    <name evidence="2" type="primary">yteU</name>
    <name evidence="2" type="ORF">GCM10007096_06320</name>
</gene>
<organism evidence="2 3">
    <name type="scientific">Pullulanibacillus pueri</name>
    <dbReference type="NCBI Taxonomy" id="1437324"/>
    <lineage>
        <taxon>Bacteria</taxon>
        <taxon>Bacillati</taxon>
        <taxon>Bacillota</taxon>
        <taxon>Bacilli</taxon>
        <taxon>Bacillales</taxon>
        <taxon>Sporolactobacillaceae</taxon>
        <taxon>Pullulanibacillus</taxon>
    </lineage>
</organism>
<evidence type="ECO:0000256" key="1">
    <source>
        <dbReference type="SAM" id="Phobius"/>
    </source>
</evidence>
<feature type="transmembrane region" description="Helical" evidence="1">
    <location>
        <begin position="25"/>
        <end position="51"/>
    </location>
</feature>
<keyword evidence="3" id="KW-1185">Reference proteome</keyword>
<feature type="transmembrane region" description="Helical" evidence="1">
    <location>
        <begin position="171"/>
        <end position="193"/>
    </location>
</feature>
<dbReference type="RefSeq" id="WP_188495949.1">
    <property type="nucleotide sequence ID" value="NZ_BMFV01000003.1"/>
</dbReference>
<feature type="transmembrane region" description="Helical" evidence="1">
    <location>
        <begin position="145"/>
        <end position="165"/>
    </location>
</feature>
<sequence>MKLNGLMNVIYQGGEWIIKLVYANLLWIFFTIIGLGVFGVMPATVGLFTLLRQWIMGKEIVPAFQTMRETFRKEFFKSNLIGLIFLAIGYMLRMDILYFKSSSHLVFQFFLIIMLCLGLCYFITLLNFFPVYVHFDVKFFDYFKYALLIGVTQLASTIMMVLGSVVLFCLYWYFSGLIPLFCISFICLNLMWFGSRSFKKIELQQKQHSTN</sequence>
<accession>A0A8J2ZU43</accession>
<dbReference type="InterPro" id="IPR006938">
    <property type="entry name" value="DUF624"/>
</dbReference>
<keyword evidence="1" id="KW-0472">Membrane</keyword>
<dbReference type="EMBL" id="BMFV01000003">
    <property type="protein sequence ID" value="GGH76220.1"/>
    <property type="molecule type" value="Genomic_DNA"/>
</dbReference>
<reference evidence="2" key="1">
    <citation type="journal article" date="2014" name="Int. J. Syst. Evol. Microbiol.">
        <title>Complete genome sequence of Corynebacterium casei LMG S-19264T (=DSM 44701T), isolated from a smear-ripened cheese.</title>
        <authorList>
            <consortium name="US DOE Joint Genome Institute (JGI-PGF)"/>
            <person name="Walter F."/>
            <person name="Albersmeier A."/>
            <person name="Kalinowski J."/>
            <person name="Ruckert C."/>
        </authorList>
    </citation>
    <scope>NUCLEOTIDE SEQUENCE</scope>
    <source>
        <strain evidence="2">CGMCC 1.12777</strain>
    </source>
</reference>
<keyword evidence="1" id="KW-1133">Transmembrane helix</keyword>
<proteinExistence type="predicted"/>
<feature type="transmembrane region" description="Helical" evidence="1">
    <location>
        <begin position="75"/>
        <end position="93"/>
    </location>
</feature>
<dbReference type="AlphaFoldDB" id="A0A8J2ZU43"/>